<dbReference type="Pfam" id="PF11899">
    <property type="entry name" value="DUF3419"/>
    <property type="match status" value="1"/>
</dbReference>
<accession>F4QT68</accession>
<dbReference type="PANTHER" id="PTHR47473">
    <property type="entry name" value="BTA1P"/>
    <property type="match status" value="1"/>
</dbReference>
<dbReference type="RefSeq" id="WP_006275137.1">
    <property type="nucleotide sequence ID" value="NZ_GL883080.1"/>
</dbReference>
<keyword evidence="1" id="KW-0808">Transferase</keyword>
<sequence>MNFFTSLNFTSSNEDGETELRALDIRQGERVLCLTASGTRPLDLLMSDAAEVVALDLNPAQNQLLALKVAALRTLESDDLYAFLGLTGGDRMALYRKVRPALGDPAFWDDRPGVIRAGVWYAGRWEKVLRLGAFGTGIIRGRHIDDLFAAETLVDQSAIWRRHFDDGLWRAAIRSLSGRFFWQHVIGEPGGAFLPDADGCVDRLTAAFRDAAGRFFFRDSDFAWLIFRGRHHPDALPIHLRRDNLPVVRQRLDRLTIVNGGLAEMSRLGRFDAFSLSDFGSYCDVAAYHACWRGVQAVARPGARYCERVFMNPLPAPVAVDDTLSAHLTCRDKAIIYHIRAGLLVGKDPDADHAAADMTHPVRVELDQVVVADDVLL</sequence>
<name>F4QT68_9CAUL</name>
<dbReference type="EMBL" id="GL883080">
    <property type="protein sequence ID" value="EGF89938.1"/>
    <property type="molecule type" value="Genomic_DNA"/>
</dbReference>
<dbReference type="Proteomes" id="UP000006512">
    <property type="component" value="Unassembled WGS sequence"/>
</dbReference>
<organism evidence="1 2">
    <name type="scientific">Asticcacaulis biprosthecium C19</name>
    <dbReference type="NCBI Taxonomy" id="715226"/>
    <lineage>
        <taxon>Bacteria</taxon>
        <taxon>Pseudomonadati</taxon>
        <taxon>Pseudomonadota</taxon>
        <taxon>Alphaproteobacteria</taxon>
        <taxon>Caulobacterales</taxon>
        <taxon>Caulobacteraceae</taxon>
        <taxon>Asticcacaulis</taxon>
    </lineage>
</organism>
<keyword evidence="2" id="KW-1185">Reference proteome</keyword>
<reference evidence="2" key="1">
    <citation type="submission" date="2011-03" db="EMBL/GenBank/DDBJ databases">
        <title>Draft genome sequence of Brevundimonas diminuta.</title>
        <authorList>
            <person name="Brown P.J.B."/>
            <person name="Buechlein A."/>
            <person name="Hemmerich C."/>
            <person name="Brun Y.V."/>
        </authorList>
    </citation>
    <scope>NUCLEOTIDE SEQUENCE [LARGE SCALE GENOMIC DNA]</scope>
    <source>
        <strain evidence="2">C19</strain>
    </source>
</reference>
<evidence type="ECO:0000313" key="2">
    <source>
        <dbReference type="Proteomes" id="UP000006512"/>
    </source>
</evidence>
<dbReference type="STRING" id="715226.ABI_43620"/>
<proteinExistence type="predicted"/>
<dbReference type="GO" id="GO:0016740">
    <property type="term" value="F:transferase activity"/>
    <property type="evidence" value="ECO:0007669"/>
    <property type="project" value="UniProtKB-KW"/>
</dbReference>
<evidence type="ECO:0000313" key="1">
    <source>
        <dbReference type="EMBL" id="EGF89938.1"/>
    </source>
</evidence>
<dbReference type="AlphaFoldDB" id="F4QT68"/>
<dbReference type="HOGENOM" id="CLU_059322_0_0_5"/>
<dbReference type="OrthoDB" id="7830923at2"/>
<gene>
    <name evidence="1" type="ORF">ABI_43620</name>
</gene>
<dbReference type="PANTHER" id="PTHR47473:SF1">
    <property type="entry name" value="METHYLTRANSFERASE DOMAIN-CONTAINING PROTEIN"/>
    <property type="match status" value="1"/>
</dbReference>
<dbReference type="eggNOG" id="COG5379">
    <property type="taxonomic scope" value="Bacteria"/>
</dbReference>
<dbReference type="InterPro" id="IPR021829">
    <property type="entry name" value="DUF3419"/>
</dbReference>
<protein>
    <submittedName>
        <fullName evidence="1">S-adenosylmethionine:diacylglycerol 3-amino-3-carboxypropyl transferase</fullName>
    </submittedName>
</protein>